<dbReference type="InterPro" id="IPR007759">
    <property type="entry name" value="Asxl_HARE-HTH"/>
</dbReference>
<dbReference type="Proteomes" id="UP000244037">
    <property type="component" value="Unassembled WGS sequence"/>
</dbReference>
<feature type="domain" description="HTH HARE-type" evidence="2">
    <location>
        <begin position="4"/>
        <end position="78"/>
    </location>
</feature>
<name>A0A8E2VG46_9RHOB</name>
<evidence type="ECO:0000256" key="1">
    <source>
        <dbReference type="ARBA" id="ARBA00023163"/>
    </source>
</evidence>
<proteinExistence type="predicted"/>
<dbReference type="GO" id="GO:0006355">
    <property type="term" value="P:regulation of DNA-templated transcription"/>
    <property type="evidence" value="ECO:0007669"/>
    <property type="project" value="InterPro"/>
</dbReference>
<reference evidence="3 4" key="1">
    <citation type="submission" date="2018-04" db="EMBL/GenBank/DDBJ databases">
        <title>Genomic Encyclopedia of Archaeal and Bacterial Type Strains, Phase II (KMG-II): from individual species to whole genera.</title>
        <authorList>
            <person name="Goeker M."/>
        </authorList>
    </citation>
    <scope>NUCLEOTIDE SEQUENCE [LARGE SCALE GENOMIC DNA]</scope>
    <source>
        <strain evidence="3 4">DSM 19783</strain>
    </source>
</reference>
<dbReference type="EMBL" id="QAYC01000026">
    <property type="protein sequence ID" value="PTW39756.1"/>
    <property type="molecule type" value="Genomic_DNA"/>
</dbReference>
<accession>A0A8E2VG46</accession>
<keyword evidence="4" id="KW-1185">Reference proteome</keyword>
<dbReference type="PROSITE" id="PS51913">
    <property type="entry name" value="HTH_HARE"/>
    <property type="match status" value="1"/>
</dbReference>
<evidence type="ECO:0000313" key="3">
    <source>
        <dbReference type="EMBL" id="PTW39756.1"/>
    </source>
</evidence>
<evidence type="ECO:0000313" key="4">
    <source>
        <dbReference type="Proteomes" id="UP000244037"/>
    </source>
</evidence>
<evidence type="ECO:0000259" key="2">
    <source>
        <dbReference type="PROSITE" id="PS51913"/>
    </source>
</evidence>
<keyword evidence="1" id="KW-0804">Transcription</keyword>
<organism evidence="3 4">
    <name type="scientific">Rhodovulum kholense</name>
    <dbReference type="NCBI Taxonomy" id="453584"/>
    <lineage>
        <taxon>Bacteria</taxon>
        <taxon>Pseudomonadati</taxon>
        <taxon>Pseudomonadota</taxon>
        <taxon>Alphaproteobacteria</taxon>
        <taxon>Rhodobacterales</taxon>
        <taxon>Paracoccaceae</taxon>
        <taxon>Rhodovulum</taxon>
    </lineage>
</organism>
<comment type="caution">
    <text evidence="3">The sequence shown here is derived from an EMBL/GenBank/DDBJ whole genome shotgun (WGS) entry which is preliminary data.</text>
</comment>
<dbReference type="AlphaFoldDB" id="A0A8E2VG46"/>
<protein>
    <recommendedName>
        <fullName evidence="2">HTH HARE-type domain-containing protein</fullName>
    </recommendedName>
</protein>
<gene>
    <name evidence="3" type="ORF">C8N38_12617</name>
</gene>
<sequence>MEGSKYLALAERMISARGIPLTGSQIIDIANEFQLLPYQSYETVVKTLQARIAEDISKNRARSRFIRTGIGTYFLRNLVGKPTIFGEVRWLKDRAPREKPEHPHRILTVPRNAVDRSRQHLGWDEPTRLLELGIYDYQSEIKQDHVPVVTAVALRWREEIYSFNVGVHTHFERISGRSSILLRKFLDEFDLDLFETDGTGATSSSIRAAFPVIAEGRRARLETGKLTRHEKLHFYQVANLLSRKSSVFSATTDCFLLVSTIDLSSLYDRPPRTHRRLELNQAEWKHANLLERTLTDEDCRSAHIFGV</sequence>